<dbReference type="GO" id="GO:0003735">
    <property type="term" value="F:structural constituent of ribosome"/>
    <property type="evidence" value="ECO:0007669"/>
    <property type="project" value="InterPro"/>
</dbReference>
<protein>
    <recommendedName>
        <fullName evidence="5">Large ribosomal subunit protein bL25</fullName>
    </recommendedName>
    <alternativeName>
        <fullName evidence="5">General stress protein CTC</fullName>
    </alternativeName>
</protein>
<dbReference type="Gene3D" id="2.170.120.20">
    <property type="entry name" value="Ribosomal protein L25, beta domain"/>
    <property type="match status" value="1"/>
</dbReference>
<dbReference type="InterPro" id="IPR037121">
    <property type="entry name" value="Ribosomal_bL25_C"/>
</dbReference>
<dbReference type="GO" id="GO:0008097">
    <property type="term" value="F:5S rRNA binding"/>
    <property type="evidence" value="ECO:0007669"/>
    <property type="project" value="InterPro"/>
</dbReference>
<evidence type="ECO:0000256" key="1">
    <source>
        <dbReference type="ARBA" id="ARBA00022730"/>
    </source>
</evidence>
<comment type="caution">
    <text evidence="8">The sequence shown here is derived from an EMBL/GenBank/DDBJ whole genome shotgun (WGS) entry which is preliminary data.</text>
</comment>
<dbReference type="Pfam" id="PF01386">
    <property type="entry name" value="Ribosomal_L25p"/>
    <property type="match status" value="1"/>
</dbReference>
<keyword evidence="1 5" id="KW-0699">rRNA-binding</keyword>
<comment type="function">
    <text evidence="5">This is one of the proteins that binds to the 5S RNA in the ribosome where it forms part of the central protuberance.</text>
</comment>
<dbReference type="InterPro" id="IPR020056">
    <property type="entry name" value="Rbsml_bL25/Gln-tRNA_synth_N"/>
</dbReference>
<feature type="domain" description="Large ribosomal subunit protein bL25 beta" evidence="7">
    <location>
        <begin position="100"/>
        <end position="182"/>
    </location>
</feature>
<evidence type="ECO:0000256" key="5">
    <source>
        <dbReference type="HAMAP-Rule" id="MF_01334"/>
    </source>
</evidence>
<accession>A0A1T2XMJ7</accession>
<evidence type="ECO:0000259" key="6">
    <source>
        <dbReference type="Pfam" id="PF01386"/>
    </source>
</evidence>
<dbReference type="Pfam" id="PF14693">
    <property type="entry name" value="Ribosomal_TL5_C"/>
    <property type="match status" value="1"/>
</dbReference>
<dbReference type="InterPro" id="IPR029751">
    <property type="entry name" value="Ribosomal_L25_dom"/>
</dbReference>
<comment type="similarity">
    <text evidence="5">Belongs to the bacterial ribosomal protein bL25 family. CTC subfamily.</text>
</comment>
<evidence type="ECO:0000259" key="7">
    <source>
        <dbReference type="Pfam" id="PF14693"/>
    </source>
</evidence>
<dbReference type="RefSeq" id="WP_078496763.1">
    <property type="nucleotide sequence ID" value="NZ_MSZX01000001.1"/>
</dbReference>
<dbReference type="InterPro" id="IPR001021">
    <property type="entry name" value="Ribosomal_bL25_long"/>
</dbReference>
<dbReference type="Proteomes" id="UP000190188">
    <property type="component" value="Unassembled WGS sequence"/>
</dbReference>
<dbReference type="GO" id="GO:0022625">
    <property type="term" value="C:cytosolic large ribosomal subunit"/>
    <property type="evidence" value="ECO:0007669"/>
    <property type="project" value="TreeGrafter"/>
</dbReference>
<dbReference type="OrthoDB" id="9790002at2"/>
<feature type="domain" description="Large ribosomal subunit protein bL25 L25" evidence="6">
    <location>
        <begin position="5"/>
        <end position="91"/>
    </location>
</feature>
<reference evidence="8 9" key="1">
    <citation type="submission" date="2017-01" db="EMBL/GenBank/DDBJ databases">
        <title>Genome analysis of Paenibacillus selenitrireducens ES3-24.</title>
        <authorList>
            <person name="Xu D."/>
            <person name="Yao R."/>
            <person name="Zheng S."/>
        </authorList>
    </citation>
    <scope>NUCLEOTIDE SEQUENCE [LARGE SCALE GENOMIC DNA]</scope>
    <source>
        <strain evidence="8 9">ES3-24</strain>
    </source>
</reference>
<keyword evidence="3 5" id="KW-0689">Ribosomal protein</keyword>
<sequence length="194" mass="21428">MNMSIQAKNRSQVNRSGLRQLRAEGRIPCIVYGKHIDARMIHISNRELQQWLKQGDSGVLELDMPDQGKIPVLLEDVQRDPVTQNVLHADFQHVKMDELVRTKISVEFSGKAAGVKVGGVMQIQGSQIEVEGLPGHLPAFITADVSHLGIGDTLLVEHLNLPKEIHVISSSEELLVSIVAPRLEQLDENAEALV</sequence>
<dbReference type="InterPro" id="IPR020057">
    <property type="entry name" value="Ribosomal_bL25_b-dom"/>
</dbReference>
<dbReference type="AlphaFoldDB" id="A0A1T2XMJ7"/>
<dbReference type="CDD" id="cd00495">
    <property type="entry name" value="Ribosomal_L25_TL5_CTC"/>
    <property type="match status" value="1"/>
</dbReference>
<keyword evidence="2 5" id="KW-0694">RNA-binding</keyword>
<evidence type="ECO:0000256" key="2">
    <source>
        <dbReference type="ARBA" id="ARBA00022884"/>
    </source>
</evidence>
<dbReference type="InterPro" id="IPR011035">
    <property type="entry name" value="Ribosomal_bL25/Gln-tRNA_synth"/>
</dbReference>
<proteinExistence type="inferred from homology"/>
<dbReference type="InterPro" id="IPR020930">
    <property type="entry name" value="Ribosomal_uL5_bac-type"/>
</dbReference>
<dbReference type="Gene3D" id="2.40.240.10">
    <property type="entry name" value="Ribosomal Protein L25, Chain P"/>
    <property type="match status" value="1"/>
</dbReference>
<dbReference type="GO" id="GO:0006412">
    <property type="term" value="P:translation"/>
    <property type="evidence" value="ECO:0007669"/>
    <property type="project" value="UniProtKB-UniRule"/>
</dbReference>
<organism evidence="8 9">
    <name type="scientific">Paenibacillus selenitireducens</name>
    <dbReference type="NCBI Taxonomy" id="1324314"/>
    <lineage>
        <taxon>Bacteria</taxon>
        <taxon>Bacillati</taxon>
        <taxon>Bacillota</taxon>
        <taxon>Bacilli</taxon>
        <taxon>Bacillales</taxon>
        <taxon>Paenibacillaceae</taxon>
        <taxon>Paenibacillus</taxon>
    </lineage>
</organism>
<dbReference type="PANTHER" id="PTHR33284">
    <property type="entry name" value="RIBOSOMAL PROTEIN L25/GLN-TRNA SYNTHETASE, ANTI-CODON-BINDING DOMAIN-CONTAINING PROTEIN"/>
    <property type="match status" value="1"/>
</dbReference>
<dbReference type="SUPFAM" id="SSF50715">
    <property type="entry name" value="Ribosomal protein L25-like"/>
    <property type="match status" value="1"/>
</dbReference>
<dbReference type="STRING" id="1324314.BVG16_01455"/>
<evidence type="ECO:0000313" key="9">
    <source>
        <dbReference type="Proteomes" id="UP000190188"/>
    </source>
</evidence>
<comment type="subunit">
    <text evidence="5">Part of the 50S ribosomal subunit; part of the 5S rRNA/L5/L18/L25 subcomplex. Contacts the 5S rRNA. Binds to the 5S rRNA independently of L5 and L18.</text>
</comment>
<name>A0A1T2XMJ7_9BACL</name>
<keyword evidence="9" id="KW-1185">Reference proteome</keyword>
<keyword evidence="4 5" id="KW-0687">Ribonucleoprotein</keyword>
<evidence type="ECO:0000256" key="3">
    <source>
        <dbReference type="ARBA" id="ARBA00022980"/>
    </source>
</evidence>
<evidence type="ECO:0000313" key="8">
    <source>
        <dbReference type="EMBL" id="OPA81038.1"/>
    </source>
</evidence>
<dbReference type="HAMAP" id="MF_01334">
    <property type="entry name" value="Ribosomal_bL25_CTC"/>
    <property type="match status" value="1"/>
</dbReference>
<dbReference type="PANTHER" id="PTHR33284:SF1">
    <property type="entry name" value="RIBOSOMAL PROTEIN L25_GLN-TRNA SYNTHETASE, ANTI-CODON-BINDING DOMAIN-CONTAINING PROTEIN"/>
    <property type="match status" value="1"/>
</dbReference>
<dbReference type="NCBIfam" id="TIGR00731">
    <property type="entry name" value="bL25_bact_ctc"/>
    <property type="match status" value="1"/>
</dbReference>
<evidence type="ECO:0000256" key="4">
    <source>
        <dbReference type="ARBA" id="ARBA00023274"/>
    </source>
</evidence>
<gene>
    <name evidence="5" type="primary">rplY</name>
    <name evidence="5" type="synonym">ctc</name>
    <name evidence="8" type="ORF">BVG16_01455</name>
</gene>
<dbReference type="EMBL" id="MSZX01000001">
    <property type="protein sequence ID" value="OPA81038.1"/>
    <property type="molecule type" value="Genomic_DNA"/>
</dbReference>